<dbReference type="EMBL" id="CP020880">
    <property type="protein sequence ID" value="ART77224.1"/>
    <property type="molecule type" value="Genomic_DNA"/>
</dbReference>
<keyword evidence="1" id="KW-0812">Transmembrane</keyword>
<dbReference type="GeneID" id="96739672"/>
<dbReference type="Pfam" id="PF14173">
    <property type="entry name" value="ComGG"/>
    <property type="match status" value="1"/>
</dbReference>
<gene>
    <name evidence="2" type="ORF">B4U37_14730</name>
    <name evidence="3" type="ORF">FZC74_11395</name>
</gene>
<dbReference type="Proteomes" id="UP000195573">
    <property type="component" value="Chromosome"/>
</dbReference>
<evidence type="ECO:0000256" key="1">
    <source>
        <dbReference type="SAM" id="Phobius"/>
    </source>
</evidence>
<protein>
    <submittedName>
        <fullName evidence="3">Uncharacterized protein</fullName>
    </submittedName>
</protein>
<feature type="transmembrane region" description="Helical" evidence="1">
    <location>
        <begin position="20"/>
        <end position="39"/>
    </location>
</feature>
<evidence type="ECO:0000313" key="5">
    <source>
        <dbReference type="Proteomes" id="UP000323393"/>
    </source>
</evidence>
<name>A0A1Y0CQE2_9BACI</name>
<evidence type="ECO:0000313" key="3">
    <source>
        <dbReference type="EMBL" id="TYS59326.1"/>
    </source>
</evidence>
<dbReference type="Proteomes" id="UP000323393">
    <property type="component" value="Unassembled WGS sequence"/>
</dbReference>
<evidence type="ECO:0000313" key="4">
    <source>
        <dbReference type="Proteomes" id="UP000195573"/>
    </source>
</evidence>
<reference evidence="2 4" key="1">
    <citation type="submission" date="2017-04" db="EMBL/GenBank/DDBJ databases">
        <title>Complete Genome Sequence of the Bacillus horikoshii 20a strain from Cuatro Cienegas, Coahuila, Mexico.</title>
        <authorList>
            <person name="Zarza E."/>
            <person name="Alcaraz L.D."/>
            <person name="Aguilar-Salinas B."/>
            <person name="Islas A."/>
            <person name="Olmedo-Alvarez G."/>
        </authorList>
    </citation>
    <scope>NUCLEOTIDE SEQUENCE [LARGE SCALE GENOMIC DNA]</scope>
    <source>
        <strain evidence="2 4">20a</strain>
    </source>
</reference>
<keyword evidence="4" id="KW-1185">Reference proteome</keyword>
<accession>A0A1Y0CQE2</accession>
<dbReference type="InterPro" id="IPR020372">
    <property type="entry name" value="Competence_ComGG"/>
</dbReference>
<evidence type="ECO:0000313" key="2">
    <source>
        <dbReference type="EMBL" id="ART77224.1"/>
    </source>
</evidence>
<dbReference type="EMBL" id="VTEU01000003">
    <property type="protein sequence ID" value="TYS59326.1"/>
    <property type="molecule type" value="Genomic_DNA"/>
</dbReference>
<dbReference type="RefSeq" id="WP_010194650.1">
    <property type="nucleotide sequence ID" value="NZ_CP020880.1"/>
</dbReference>
<keyword evidence="1" id="KW-0472">Membrane</keyword>
<dbReference type="KEGG" id="bhk:B4U37_14730"/>
<dbReference type="AlphaFoldDB" id="A0A1Y0CQE2"/>
<keyword evidence="1" id="KW-1133">Transmembrane helix</keyword>
<reference evidence="3 5" key="2">
    <citation type="submission" date="2019-08" db="EMBL/GenBank/DDBJ databases">
        <title>Bacillus genomes from the desert of Cuatro Cienegas, Coahuila.</title>
        <authorList>
            <person name="Olmedo-Alvarez G."/>
        </authorList>
    </citation>
    <scope>NUCLEOTIDE SEQUENCE [LARGE SCALE GENOMIC DNA]</scope>
    <source>
        <strain evidence="3 5">CH88_3T</strain>
    </source>
</reference>
<organism evidence="3 5">
    <name type="scientific">Sutcliffiella horikoshii</name>
    <dbReference type="NCBI Taxonomy" id="79883"/>
    <lineage>
        <taxon>Bacteria</taxon>
        <taxon>Bacillati</taxon>
        <taxon>Bacillota</taxon>
        <taxon>Bacilli</taxon>
        <taxon>Bacillales</taxon>
        <taxon>Bacillaceae</taxon>
        <taxon>Sutcliffiella</taxon>
    </lineage>
</organism>
<sequence>MNSNWGQSVQAGLRSKQNKGYIFPVTLIISVIVSSFLLHQIENYRLEKMFYHESDQQFELEIMMKFVWDKVEEQLKEEREEIISSFEMPRGEAAVTVKELGTEREIVIVCTTRMAREYKATILYDMEEKKVLGWYETIKLIT</sequence>
<proteinExistence type="predicted"/>